<dbReference type="Proteomes" id="UP001148629">
    <property type="component" value="Unassembled WGS sequence"/>
</dbReference>
<proteinExistence type="predicted"/>
<organism evidence="1 2">
    <name type="scientific">Fusarium decemcellulare</name>
    <dbReference type="NCBI Taxonomy" id="57161"/>
    <lineage>
        <taxon>Eukaryota</taxon>
        <taxon>Fungi</taxon>
        <taxon>Dikarya</taxon>
        <taxon>Ascomycota</taxon>
        <taxon>Pezizomycotina</taxon>
        <taxon>Sordariomycetes</taxon>
        <taxon>Hypocreomycetidae</taxon>
        <taxon>Hypocreales</taxon>
        <taxon>Nectriaceae</taxon>
        <taxon>Fusarium</taxon>
        <taxon>Fusarium decemcellulare species complex</taxon>
    </lineage>
</organism>
<reference evidence="1" key="1">
    <citation type="submission" date="2022-08" db="EMBL/GenBank/DDBJ databases">
        <title>Genome Sequence of Fusarium decemcellulare.</title>
        <authorList>
            <person name="Buettner E."/>
        </authorList>
    </citation>
    <scope>NUCLEOTIDE SEQUENCE</scope>
    <source>
        <strain evidence="1">Babe19</strain>
    </source>
</reference>
<gene>
    <name evidence="1" type="ORF">NM208_g1006</name>
</gene>
<sequence length="774" mass="86365">MGYTTASCIFADLQLCKKYAPSWGFTPDSMGTLPEDDFDSGDDLFEGVSAEDLVQKPGEKHGRSQESDDVVFLSTKKARYGTTPTSSVPHVGLDEQARLLLAQKLLAEKFGYKSFRHEQEGAINRILGGENALVVFPTGAGKSLCYQIPAIAFPEMDHQTNEREASDSGITIVVSPLIALMKDQVDALKRKGISAECIDSTKTRDELQQINSDLRQGRPRLLYCAPERLNNEGFVEMMKRVRGGVRLIGVDEAHCISEWGHSFLARFVQEIKAERVICLTATATPAVVDDICEAFNIANAGVFRTSMYRPNLRLEAKPTKTKDDKYKLLFEFLRNHSGSTLVYVTLQKQAESLADDLNKNGFPAQFFHAGMKTEEKKHIQDGFMASKIQIVVATIAFGMGIDKSGWYSASRLGGASLTRADIRNIVHWDVPSTVEEYCQQVGRAGRDGKSSYCMLYICPDDFYLRENFARGDLPSRRSINNLLKDIFDDEVIHKPVGDTFKASHYAQANEFDIRTSPLSVIYAALELRFGLIRAVTPEYSSYKFEATQRYYPRLKNDPSAEAKAILAHAKKAKKYHSIDPSAVATSTGLRRADFVKLLNELNDHGAIVLTVSGVEQKYKILSKLPKTDAEIDDLTDKLYANLKLREKQALERMNQVVNLITASKCFALSIAEHFGMGLPGGKTQCGHCTFCFSKRAVELPPSPPKVMDQSKIRKVLAATDVRDDARFLARVAFGIKSPRVTKLKLDKNGQVFMSMADHDFEMILKEFKKACHEK</sequence>
<dbReference type="EMBL" id="JANRMS010000049">
    <property type="protein sequence ID" value="KAJ3548422.1"/>
    <property type="molecule type" value="Genomic_DNA"/>
</dbReference>
<keyword evidence="2" id="KW-1185">Reference proteome</keyword>
<comment type="caution">
    <text evidence="1">The sequence shown here is derived from an EMBL/GenBank/DDBJ whole genome shotgun (WGS) entry which is preliminary data.</text>
</comment>
<accession>A0ACC1SXJ6</accession>
<evidence type="ECO:0000313" key="1">
    <source>
        <dbReference type="EMBL" id="KAJ3548422.1"/>
    </source>
</evidence>
<name>A0ACC1SXJ6_9HYPO</name>
<protein>
    <submittedName>
        <fullName evidence="1">Uncharacterized protein</fullName>
    </submittedName>
</protein>
<evidence type="ECO:0000313" key="2">
    <source>
        <dbReference type="Proteomes" id="UP001148629"/>
    </source>
</evidence>